<evidence type="ECO:0000313" key="3">
    <source>
        <dbReference type="EMBL" id="MBB5756691.1"/>
    </source>
</evidence>
<proteinExistence type="predicted"/>
<keyword evidence="4" id="KW-1185">Reference proteome</keyword>
<dbReference type="EMBL" id="JACHOP010000004">
    <property type="protein sequence ID" value="MBB5756691.1"/>
    <property type="molecule type" value="Genomic_DNA"/>
</dbReference>
<dbReference type="Proteomes" id="UP000583454">
    <property type="component" value="Unassembled WGS sequence"/>
</dbReference>
<dbReference type="Gene3D" id="3.40.960.10">
    <property type="entry name" value="VSR Endonuclease"/>
    <property type="match status" value="1"/>
</dbReference>
<dbReference type="CDD" id="cd01038">
    <property type="entry name" value="Endonuclease_DUF559"/>
    <property type="match status" value="1"/>
</dbReference>
<evidence type="ECO:0000259" key="2">
    <source>
        <dbReference type="Pfam" id="PF04480"/>
    </source>
</evidence>
<keyword evidence="3" id="KW-0255">Endonuclease</keyword>
<keyword evidence="3" id="KW-0540">Nuclease</keyword>
<reference evidence="3 4" key="1">
    <citation type="submission" date="2020-08" db="EMBL/GenBank/DDBJ databases">
        <title>Genomic Encyclopedia of Type Strains, Phase IV (KMG-IV): sequencing the most valuable type-strain genomes for metagenomic binning, comparative biology and taxonomic classification.</title>
        <authorList>
            <person name="Goeker M."/>
        </authorList>
    </citation>
    <scope>NUCLEOTIDE SEQUENCE [LARGE SCALE GENOMIC DNA]</scope>
    <source>
        <strain evidence="3 4">DSM 2163</strain>
    </source>
</reference>
<evidence type="ECO:0000313" key="4">
    <source>
        <dbReference type="Proteomes" id="UP000583454"/>
    </source>
</evidence>
<feature type="region of interest" description="Disordered" evidence="1">
    <location>
        <begin position="158"/>
        <end position="183"/>
    </location>
</feature>
<dbReference type="PANTHER" id="PTHR38590:SF1">
    <property type="entry name" value="BLL0828 PROTEIN"/>
    <property type="match status" value="1"/>
</dbReference>
<protein>
    <submittedName>
        <fullName evidence="3">Very-short-patch-repair endonuclease</fullName>
    </submittedName>
</protein>
<keyword evidence="3" id="KW-0378">Hydrolase</keyword>
<evidence type="ECO:0000256" key="1">
    <source>
        <dbReference type="SAM" id="MobiDB-lite"/>
    </source>
</evidence>
<comment type="caution">
    <text evidence="3">The sequence shown here is derived from an EMBL/GenBank/DDBJ whole genome shotgun (WGS) entry which is preliminary data.</text>
</comment>
<accession>A0A840ZI67</accession>
<dbReference type="InterPro" id="IPR011335">
    <property type="entry name" value="Restrct_endonuc-II-like"/>
</dbReference>
<dbReference type="InterPro" id="IPR007569">
    <property type="entry name" value="DUF559"/>
</dbReference>
<dbReference type="InterPro" id="IPR047216">
    <property type="entry name" value="Endonuclease_DUF559_bact"/>
</dbReference>
<dbReference type="SUPFAM" id="SSF52980">
    <property type="entry name" value="Restriction endonuclease-like"/>
    <property type="match status" value="1"/>
</dbReference>
<organism evidence="3 4">
    <name type="scientific">Methylorubrum rhodinum</name>
    <dbReference type="NCBI Taxonomy" id="29428"/>
    <lineage>
        <taxon>Bacteria</taxon>
        <taxon>Pseudomonadati</taxon>
        <taxon>Pseudomonadota</taxon>
        <taxon>Alphaproteobacteria</taxon>
        <taxon>Hyphomicrobiales</taxon>
        <taxon>Methylobacteriaceae</taxon>
        <taxon>Methylorubrum</taxon>
    </lineage>
</organism>
<sequence length="183" mass="20569">MSLNGANGAVSEAKRFREEPGLPCLALDQMVWSKPPRTHVTGRAAANAKTLRRQLTEPEKRLWWQLRHRLPIDDSYFRRQVPIGPYVADFCCFSRRLIIEVDGEQHGFARGETYDAERDQYLRGQGYRVLRFPNRTILREIDIVLDTIDAALRATPGSETISQAAPPPPPTPSPQGGGECAET</sequence>
<dbReference type="GO" id="GO:0004519">
    <property type="term" value="F:endonuclease activity"/>
    <property type="evidence" value="ECO:0007669"/>
    <property type="project" value="UniProtKB-KW"/>
</dbReference>
<name>A0A840ZI67_9HYPH</name>
<dbReference type="Pfam" id="PF04480">
    <property type="entry name" value="DUF559"/>
    <property type="match status" value="1"/>
</dbReference>
<dbReference type="PANTHER" id="PTHR38590">
    <property type="entry name" value="BLL0828 PROTEIN"/>
    <property type="match status" value="1"/>
</dbReference>
<feature type="domain" description="DUF559" evidence="2">
    <location>
        <begin position="44"/>
        <end position="152"/>
    </location>
</feature>
<dbReference type="AlphaFoldDB" id="A0A840ZI67"/>
<dbReference type="RefSeq" id="WP_246390374.1">
    <property type="nucleotide sequence ID" value="NZ_JACHOP010000004.1"/>
</dbReference>
<gene>
    <name evidence="3" type="ORF">HNR00_001391</name>
</gene>